<proteinExistence type="predicted"/>
<feature type="domain" description="N-acetyltransferase" evidence="1">
    <location>
        <begin position="25"/>
        <end position="131"/>
    </location>
</feature>
<dbReference type="EMBL" id="JBHRZT010000073">
    <property type="protein sequence ID" value="MFC3886630.1"/>
    <property type="molecule type" value="Genomic_DNA"/>
</dbReference>
<dbReference type="EC" id="2.3.-.-" evidence="2"/>
<accession>A0ABV8B9M6</accession>
<dbReference type="PANTHER" id="PTHR43415">
    <property type="entry name" value="SPERMIDINE N(1)-ACETYLTRANSFERASE"/>
    <property type="match status" value="1"/>
</dbReference>
<sequence>MDVFLKGTVVDLRVPNIENDIIQGDWHTWFNNDEVTKYLHQGVYPNTRENQMKYVTDALNRKDWIMLSIIDKKTEEMCGVVSLKDIDLINRVAEVSLVMGNKIYTPGAPFEAIAMMTEYGFQKLNLNRIQAGQIEGLWQWVNQLTLLGYKIEGLLRQPLIRYGKKHDAVRMAILSEDFYTILESRKGKYLTDNMMKLLKQRKDINLIKEFKVLIGKFYDENYN</sequence>
<dbReference type="RefSeq" id="WP_377919046.1">
    <property type="nucleotide sequence ID" value="NZ_JBHRZT010000073.1"/>
</dbReference>
<protein>
    <submittedName>
        <fullName evidence="2">GNAT family N-acetyltransferase</fullName>
        <ecNumber evidence="2">2.3.-.-</ecNumber>
    </submittedName>
</protein>
<keyword evidence="2" id="KW-0012">Acyltransferase</keyword>
<dbReference type="Gene3D" id="3.40.630.30">
    <property type="match status" value="1"/>
</dbReference>
<dbReference type="GO" id="GO:0016746">
    <property type="term" value="F:acyltransferase activity"/>
    <property type="evidence" value="ECO:0007669"/>
    <property type="project" value="UniProtKB-KW"/>
</dbReference>
<dbReference type="InterPro" id="IPR016181">
    <property type="entry name" value="Acyl_CoA_acyltransferase"/>
</dbReference>
<evidence type="ECO:0000259" key="1">
    <source>
        <dbReference type="Pfam" id="PF13302"/>
    </source>
</evidence>
<keyword evidence="2" id="KW-0808">Transferase</keyword>
<dbReference type="Proteomes" id="UP001595752">
    <property type="component" value="Unassembled WGS sequence"/>
</dbReference>
<dbReference type="Pfam" id="PF13302">
    <property type="entry name" value="Acetyltransf_3"/>
    <property type="match status" value="1"/>
</dbReference>
<reference evidence="3" key="1">
    <citation type="journal article" date="2019" name="Int. J. Syst. Evol. Microbiol.">
        <title>The Global Catalogue of Microorganisms (GCM) 10K type strain sequencing project: providing services to taxonomists for standard genome sequencing and annotation.</title>
        <authorList>
            <consortium name="The Broad Institute Genomics Platform"/>
            <consortium name="The Broad Institute Genome Sequencing Center for Infectious Disease"/>
            <person name="Wu L."/>
            <person name="Ma J."/>
        </authorList>
    </citation>
    <scope>NUCLEOTIDE SEQUENCE [LARGE SCALE GENOMIC DNA]</scope>
    <source>
        <strain evidence="3">CCUG 61889</strain>
    </source>
</reference>
<name>A0ABV8B9M6_9BACI</name>
<evidence type="ECO:0000313" key="2">
    <source>
        <dbReference type="EMBL" id="MFC3886630.1"/>
    </source>
</evidence>
<organism evidence="2 3">
    <name type="scientific">Bacillus songklensis</name>
    <dbReference type="NCBI Taxonomy" id="1069116"/>
    <lineage>
        <taxon>Bacteria</taxon>
        <taxon>Bacillati</taxon>
        <taxon>Bacillota</taxon>
        <taxon>Bacilli</taxon>
        <taxon>Bacillales</taxon>
        <taxon>Bacillaceae</taxon>
        <taxon>Bacillus</taxon>
    </lineage>
</organism>
<evidence type="ECO:0000313" key="3">
    <source>
        <dbReference type="Proteomes" id="UP001595752"/>
    </source>
</evidence>
<gene>
    <name evidence="2" type="ORF">ACFOU2_25290</name>
</gene>
<dbReference type="PANTHER" id="PTHR43415:SF3">
    <property type="entry name" value="GNAT-FAMILY ACETYLTRANSFERASE"/>
    <property type="match status" value="1"/>
</dbReference>
<dbReference type="InterPro" id="IPR000182">
    <property type="entry name" value="GNAT_dom"/>
</dbReference>
<comment type="caution">
    <text evidence="2">The sequence shown here is derived from an EMBL/GenBank/DDBJ whole genome shotgun (WGS) entry which is preliminary data.</text>
</comment>
<keyword evidence="3" id="KW-1185">Reference proteome</keyword>
<dbReference type="SUPFAM" id="SSF55729">
    <property type="entry name" value="Acyl-CoA N-acyltransferases (Nat)"/>
    <property type="match status" value="1"/>
</dbReference>